<dbReference type="AlphaFoldDB" id="A0AAV7N561"/>
<evidence type="ECO:0000313" key="3">
    <source>
        <dbReference type="Proteomes" id="UP001066276"/>
    </source>
</evidence>
<gene>
    <name evidence="2" type="ORF">NDU88_005214</name>
</gene>
<protein>
    <submittedName>
        <fullName evidence="2">Uncharacterized protein</fullName>
    </submittedName>
</protein>
<keyword evidence="3" id="KW-1185">Reference proteome</keyword>
<evidence type="ECO:0000256" key="1">
    <source>
        <dbReference type="SAM" id="MobiDB-lite"/>
    </source>
</evidence>
<reference evidence="2" key="1">
    <citation type="journal article" date="2022" name="bioRxiv">
        <title>Sequencing and chromosome-scale assembly of the giantPleurodeles waltlgenome.</title>
        <authorList>
            <person name="Brown T."/>
            <person name="Elewa A."/>
            <person name="Iarovenko S."/>
            <person name="Subramanian E."/>
            <person name="Araus A.J."/>
            <person name="Petzold A."/>
            <person name="Susuki M."/>
            <person name="Suzuki K.-i.T."/>
            <person name="Hayashi T."/>
            <person name="Toyoda A."/>
            <person name="Oliveira C."/>
            <person name="Osipova E."/>
            <person name="Leigh N.D."/>
            <person name="Simon A."/>
            <person name="Yun M.H."/>
        </authorList>
    </citation>
    <scope>NUCLEOTIDE SEQUENCE</scope>
    <source>
        <strain evidence="2">20211129_DDA</strain>
        <tissue evidence="2">Liver</tissue>
    </source>
</reference>
<feature type="region of interest" description="Disordered" evidence="1">
    <location>
        <begin position="20"/>
        <end position="40"/>
    </location>
</feature>
<accession>A0AAV7N561</accession>
<sequence length="136" mass="14633">MVCWHRGPTSGIILHRTTTLTSGGGRERQKAPRCWGPLGSSLEAKRPLRAPLHSGPVTLSETARVKECAQEQCNKKGCGLGCSCGRVVTRQSNHHPMDQGGPRRNQAYMAEVGQPAESCYADTGDPALTSNQSHPK</sequence>
<dbReference type="EMBL" id="JANPWB010000013">
    <property type="protein sequence ID" value="KAJ1107825.1"/>
    <property type="molecule type" value="Genomic_DNA"/>
</dbReference>
<comment type="caution">
    <text evidence="2">The sequence shown here is derived from an EMBL/GenBank/DDBJ whole genome shotgun (WGS) entry which is preliminary data.</text>
</comment>
<evidence type="ECO:0000313" key="2">
    <source>
        <dbReference type="EMBL" id="KAJ1107825.1"/>
    </source>
</evidence>
<organism evidence="2 3">
    <name type="scientific">Pleurodeles waltl</name>
    <name type="common">Iberian ribbed newt</name>
    <dbReference type="NCBI Taxonomy" id="8319"/>
    <lineage>
        <taxon>Eukaryota</taxon>
        <taxon>Metazoa</taxon>
        <taxon>Chordata</taxon>
        <taxon>Craniata</taxon>
        <taxon>Vertebrata</taxon>
        <taxon>Euteleostomi</taxon>
        <taxon>Amphibia</taxon>
        <taxon>Batrachia</taxon>
        <taxon>Caudata</taxon>
        <taxon>Salamandroidea</taxon>
        <taxon>Salamandridae</taxon>
        <taxon>Pleurodelinae</taxon>
        <taxon>Pleurodeles</taxon>
    </lineage>
</organism>
<dbReference type="Proteomes" id="UP001066276">
    <property type="component" value="Chromosome 9"/>
</dbReference>
<name>A0AAV7N561_PLEWA</name>
<proteinExistence type="predicted"/>
<feature type="region of interest" description="Disordered" evidence="1">
    <location>
        <begin position="91"/>
        <end position="136"/>
    </location>
</feature>